<keyword evidence="3" id="KW-1185">Reference proteome</keyword>
<dbReference type="AlphaFoldDB" id="A0A847S827"/>
<proteinExistence type="predicted"/>
<reference evidence="2 3" key="1">
    <citation type="submission" date="2020-04" db="EMBL/GenBank/DDBJ databases">
        <title>Draft genome of Leeia sp. IMCC25680.</title>
        <authorList>
            <person name="Song J."/>
            <person name="Cho J.-C."/>
        </authorList>
    </citation>
    <scope>NUCLEOTIDE SEQUENCE [LARGE SCALE GENOMIC DNA]</scope>
    <source>
        <strain evidence="2 3">IMCC25680</strain>
    </source>
</reference>
<evidence type="ECO:0000256" key="1">
    <source>
        <dbReference type="SAM" id="SignalP"/>
    </source>
</evidence>
<keyword evidence="1" id="KW-0732">Signal</keyword>
<dbReference type="RefSeq" id="WP_168877540.1">
    <property type="nucleotide sequence ID" value="NZ_JABAIM010000002.1"/>
</dbReference>
<name>A0A847S827_9NEIS</name>
<dbReference type="EMBL" id="JABAIM010000002">
    <property type="protein sequence ID" value="NLR75913.1"/>
    <property type="molecule type" value="Genomic_DNA"/>
</dbReference>
<feature type="chain" id="PRO_5032578967" evidence="1">
    <location>
        <begin position="25"/>
        <end position="194"/>
    </location>
</feature>
<comment type="caution">
    <text evidence="2">The sequence shown here is derived from an EMBL/GenBank/DDBJ whole genome shotgun (WGS) entry which is preliminary data.</text>
</comment>
<evidence type="ECO:0000313" key="2">
    <source>
        <dbReference type="EMBL" id="NLR75913.1"/>
    </source>
</evidence>
<sequence>MTLPSLLRPTLLIVLGLASLQSMAASSPAMVELRPSQEDLGWMEAYTWGGGARYEFEINRKAQPLPAGLAGSQPQLFVGCSQQAAGSAWQFYVGLSDPGAWMQKDLKALRAFEATRKQLFGTAGNVILVGPLGQSKWIPIKPADFGLKATPLDAATLQALRQAVQIQVDTPTLRMHIPASDLNKLLTSMKLPCR</sequence>
<feature type="signal peptide" evidence="1">
    <location>
        <begin position="1"/>
        <end position="24"/>
    </location>
</feature>
<accession>A0A847S827</accession>
<evidence type="ECO:0000313" key="3">
    <source>
        <dbReference type="Proteomes" id="UP000587991"/>
    </source>
</evidence>
<protein>
    <submittedName>
        <fullName evidence="2">Uncharacterized protein</fullName>
    </submittedName>
</protein>
<gene>
    <name evidence="2" type="ORF">HF682_12165</name>
</gene>
<dbReference type="Proteomes" id="UP000587991">
    <property type="component" value="Unassembled WGS sequence"/>
</dbReference>
<organism evidence="2 3">
    <name type="scientific">Leeia aquatica</name>
    <dbReference type="NCBI Taxonomy" id="2725557"/>
    <lineage>
        <taxon>Bacteria</taxon>
        <taxon>Pseudomonadati</taxon>
        <taxon>Pseudomonadota</taxon>
        <taxon>Betaproteobacteria</taxon>
        <taxon>Neisseriales</taxon>
        <taxon>Leeiaceae</taxon>
        <taxon>Leeia</taxon>
    </lineage>
</organism>